<keyword evidence="3" id="KW-1185">Reference proteome</keyword>
<evidence type="ECO:0000313" key="2">
    <source>
        <dbReference type="EMBL" id="KAK7065563.1"/>
    </source>
</evidence>
<sequence length="652" mass="71244">MPKYLQDQDKDPIDKKESETGSARRAQDNDSDPLGLPGDPIRDETNIPSTFATERSLESRPVISLSNLDAKASEPLAAAAVRDASADGFEVEPKSEKQDGKVIEVETSKQAKQKPALKPCGGATKREVIKGNDKALVQEACQIAEVRAHNTTLKGLARDKSICSESLTNEEENYIARSLKKMKFLCPLERSSLKSHLQSLRKVHIVKSIEVKDVLELQENIQETEEPPKHGVGAAKKEICEVGKEVKIEEVPELGEDKEVLSSERKVKDEEPPAPDLSSYNSAISKEEVSNKAKVITEKVASQKEKDNLSTNDHTVVKASPMLGKKPHLSRAKIFLNTSESASHHIEPDKLHNHEDLKGIKKTKEMTPVCISSLGGEIKKEGLAASSICEEESSTKTPTDLKIPVSSSAPEKVSFPSKDIPKDVEGLFKSKEKSLSVCVERDSDANVTPVKETSCRFGISDELKAPLALFVQSENFDPSVLESNEDKDLALEYARKTEENSELSPSKSGNVCDLNPSISTSEKVPPKSETAKTKNSEVEDKMLTSDFPAPHVSNLYGKATDSKVQSKESELGKTHKNPGTVLPVILYKDWELPSKVSEKVEPNSVVHQNIANEGNSSLINKDLPGSSSTDDCKKESFEFKESGKTGPMVKSG</sequence>
<evidence type="ECO:0000313" key="3">
    <source>
        <dbReference type="Proteomes" id="UP001381693"/>
    </source>
</evidence>
<feature type="region of interest" description="Disordered" evidence="1">
    <location>
        <begin position="389"/>
        <end position="416"/>
    </location>
</feature>
<feature type="compositionally biased region" description="Polar residues" evidence="1">
    <location>
        <begin position="611"/>
        <end position="629"/>
    </location>
</feature>
<proteinExistence type="predicted"/>
<protein>
    <submittedName>
        <fullName evidence="2">Uncharacterized protein</fullName>
    </submittedName>
</protein>
<dbReference type="Proteomes" id="UP001381693">
    <property type="component" value="Unassembled WGS sequence"/>
</dbReference>
<name>A0AAN8WM82_HALRR</name>
<accession>A0AAN8WM82</accession>
<reference evidence="2 3" key="1">
    <citation type="submission" date="2023-11" db="EMBL/GenBank/DDBJ databases">
        <title>Halocaridina rubra genome assembly.</title>
        <authorList>
            <person name="Smith C."/>
        </authorList>
    </citation>
    <scope>NUCLEOTIDE SEQUENCE [LARGE SCALE GENOMIC DNA]</scope>
    <source>
        <strain evidence="2">EP-1</strain>
        <tissue evidence="2">Whole</tissue>
    </source>
</reference>
<feature type="region of interest" description="Disordered" evidence="1">
    <location>
        <begin position="1"/>
        <end position="57"/>
    </location>
</feature>
<dbReference type="AlphaFoldDB" id="A0AAN8WM82"/>
<feature type="compositionally biased region" description="Basic and acidic residues" evidence="1">
    <location>
        <begin position="255"/>
        <end position="271"/>
    </location>
</feature>
<gene>
    <name evidence="2" type="ORF">SK128_000442</name>
</gene>
<feature type="compositionally biased region" description="Basic and acidic residues" evidence="1">
    <location>
        <begin position="524"/>
        <end position="543"/>
    </location>
</feature>
<feature type="region of interest" description="Disordered" evidence="1">
    <location>
        <begin position="302"/>
        <end position="323"/>
    </location>
</feature>
<feature type="region of interest" description="Disordered" evidence="1">
    <location>
        <begin position="495"/>
        <end position="578"/>
    </location>
</feature>
<feature type="region of interest" description="Disordered" evidence="1">
    <location>
        <begin position="611"/>
        <end position="652"/>
    </location>
</feature>
<evidence type="ECO:0000256" key="1">
    <source>
        <dbReference type="SAM" id="MobiDB-lite"/>
    </source>
</evidence>
<feature type="compositionally biased region" description="Basic and acidic residues" evidence="1">
    <location>
        <begin position="1"/>
        <end position="19"/>
    </location>
</feature>
<feature type="compositionally biased region" description="Basic and acidic residues" evidence="1">
    <location>
        <begin position="630"/>
        <end position="643"/>
    </location>
</feature>
<feature type="compositionally biased region" description="Basic and acidic residues" evidence="1">
    <location>
        <begin position="560"/>
        <end position="573"/>
    </location>
</feature>
<feature type="region of interest" description="Disordered" evidence="1">
    <location>
        <begin position="255"/>
        <end position="284"/>
    </location>
</feature>
<organism evidence="2 3">
    <name type="scientific">Halocaridina rubra</name>
    <name type="common">Hawaiian red shrimp</name>
    <dbReference type="NCBI Taxonomy" id="373956"/>
    <lineage>
        <taxon>Eukaryota</taxon>
        <taxon>Metazoa</taxon>
        <taxon>Ecdysozoa</taxon>
        <taxon>Arthropoda</taxon>
        <taxon>Crustacea</taxon>
        <taxon>Multicrustacea</taxon>
        <taxon>Malacostraca</taxon>
        <taxon>Eumalacostraca</taxon>
        <taxon>Eucarida</taxon>
        <taxon>Decapoda</taxon>
        <taxon>Pleocyemata</taxon>
        <taxon>Caridea</taxon>
        <taxon>Atyoidea</taxon>
        <taxon>Atyidae</taxon>
        <taxon>Halocaridina</taxon>
    </lineage>
</organism>
<dbReference type="EMBL" id="JAXCGZ010020757">
    <property type="protein sequence ID" value="KAK7065563.1"/>
    <property type="molecule type" value="Genomic_DNA"/>
</dbReference>
<comment type="caution">
    <text evidence="2">The sequence shown here is derived from an EMBL/GenBank/DDBJ whole genome shotgun (WGS) entry which is preliminary data.</text>
</comment>